<organism evidence="3 4">
    <name type="scientific">Crassostrea virginica</name>
    <name type="common">Eastern oyster</name>
    <dbReference type="NCBI Taxonomy" id="6565"/>
    <lineage>
        <taxon>Eukaryota</taxon>
        <taxon>Metazoa</taxon>
        <taxon>Spiralia</taxon>
        <taxon>Lophotrochozoa</taxon>
        <taxon>Mollusca</taxon>
        <taxon>Bivalvia</taxon>
        <taxon>Autobranchia</taxon>
        <taxon>Pteriomorphia</taxon>
        <taxon>Ostreida</taxon>
        <taxon>Ostreoidea</taxon>
        <taxon>Ostreidae</taxon>
        <taxon>Crassostrea</taxon>
    </lineage>
</organism>
<dbReference type="GO" id="GO:0005886">
    <property type="term" value="C:plasma membrane"/>
    <property type="evidence" value="ECO:0007669"/>
    <property type="project" value="TreeGrafter"/>
</dbReference>
<gene>
    <name evidence="4" type="primary">LOC111125824</name>
</gene>
<dbReference type="Proteomes" id="UP000694844">
    <property type="component" value="Chromosome 3"/>
</dbReference>
<dbReference type="PANTHER" id="PTHR45716">
    <property type="entry name" value="BITESIZE, ISOFORM I"/>
    <property type="match status" value="1"/>
</dbReference>
<evidence type="ECO:0000313" key="4">
    <source>
        <dbReference type="RefSeq" id="XP_022325694.1"/>
    </source>
</evidence>
<dbReference type="GO" id="GO:0006887">
    <property type="term" value="P:exocytosis"/>
    <property type="evidence" value="ECO:0007669"/>
    <property type="project" value="TreeGrafter"/>
</dbReference>
<protein>
    <submittedName>
        <fullName evidence="4">Synaptotagmin-like protein 5 isoform X1</fullName>
    </submittedName>
</protein>
<dbReference type="Gene3D" id="2.60.40.150">
    <property type="entry name" value="C2 domain"/>
    <property type="match status" value="1"/>
</dbReference>
<dbReference type="SUPFAM" id="SSF49562">
    <property type="entry name" value="C2 domain (Calcium/lipid-binding domain, CaLB)"/>
    <property type="match status" value="1"/>
</dbReference>
<dbReference type="GeneID" id="111125824"/>
<evidence type="ECO:0000259" key="2">
    <source>
        <dbReference type="PROSITE" id="PS50004"/>
    </source>
</evidence>
<keyword evidence="3" id="KW-1185">Reference proteome</keyword>
<dbReference type="AlphaFoldDB" id="A0A8B8DDR7"/>
<reference evidence="4" key="1">
    <citation type="submission" date="2025-08" db="UniProtKB">
        <authorList>
            <consortium name="RefSeq"/>
        </authorList>
    </citation>
    <scope>IDENTIFICATION</scope>
    <source>
        <tissue evidence="4">Whole sample</tissue>
    </source>
</reference>
<proteinExistence type="predicted"/>
<dbReference type="Pfam" id="PF00168">
    <property type="entry name" value="C2"/>
    <property type="match status" value="1"/>
</dbReference>
<dbReference type="OrthoDB" id="195679at2759"/>
<dbReference type="InterPro" id="IPR000008">
    <property type="entry name" value="C2_dom"/>
</dbReference>
<evidence type="ECO:0000256" key="1">
    <source>
        <dbReference type="SAM" id="MobiDB-lite"/>
    </source>
</evidence>
<dbReference type="GO" id="GO:0042043">
    <property type="term" value="F:neurexin family protein binding"/>
    <property type="evidence" value="ECO:0007669"/>
    <property type="project" value="TreeGrafter"/>
</dbReference>
<dbReference type="PROSITE" id="PS50004">
    <property type="entry name" value="C2"/>
    <property type="match status" value="1"/>
</dbReference>
<name>A0A8B8DDR7_CRAVI</name>
<accession>A0A8B8DDR7</accession>
<dbReference type="PANTHER" id="PTHR45716:SF2">
    <property type="entry name" value="BITESIZE, ISOFORM I"/>
    <property type="match status" value="1"/>
</dbReference>
<feature type="compositionally biased region" description="Acidic residues" evidence="1">
    <location>
        <begin position="62"/>
        <end position="99"/>
    </location>
</feature>
<evidence type="ECO:0000313" key="3">
    <source>
        <dbReference type="Proteomes" id="UP000694844"/>
    </source>
</evidence>
<dbReference type="KEGG" id="cvn:111125824"/>
<dbReference type="SMART" id="SM00239">
    <property type="entry name" value="C2"/>
    <property type="match status" value="1"/>
</dbReference>
<dbReference type="RefSeq" id="XP_022325694.1">
    <property type="nucleotide sequence ID" value="XM_022469986.1"/>
</dbReference>
<dbReference type="GO" id="GO:0070382">
    <property type="term" value="C:exocytic vesicle"/>
    <property type="evidence" value="ECO:0007669"/>
    <property type="project" value="TreeGrafter"/>
</dbReference>
<dbReference type="InterPro" id="IPR035892">
    <property type="entry name" value="C2_domain_sf"/>
</dbReference>
<feature type="domain" description="C2" evidence="2">
    <location>
        <begin position="138"/>
        <end position="261"/>
    </location>
</feature>
<sequence length="276" mass="31958">MDWCLETLLWNYTGSAEVGDIGCQVYVTSCYQQTTPETSNLFYSLRKVKFADESESICISQLEEESCGTPELEEDGFSSEEEEEEQEQEEEEEEQDQEETLSSFDDLLDKQKNAECHMGVENEKTQTDPETNVYYDDKGPAVCLTLKYDSHVESLDVTVMECRGLPVVDERKHPLNPYYVKSYLVIANIRYGKMKTKTISESTSPKFCETFRYCVTKSSLMGSELLVAVWHYSKYGRNFCIGHTTIRLDEVCFRDPSSQWFKLQQTEEIYHPCFLI</sequence>
<feature type="region of interest" description="Disordered" evidence="1">
    <location>
        <begin position="62"/>
        <end position="102"/>
    </location>
</feature>